<name>A0A0G0YMB9_UNCKA</name>
<gene>
    <name evidence="1" type="ORF">UV00_C0011G0013</name>
</gene>
<sequence>MANQSELDRKYFIDHKRYNCPFCNSRSVVYSVEGREEFDWSDNRKVWIYRITCGGCGKTSLHLSDYKFSDHKYSYGVYHSHFQNKPEDQDGNDRDDYDSNNLDDFFFYHQPTSFFTINALIPKLIRDLVSEADGCGKMNFLVGASGSLRKAIYELLKNQGADGNQYEEKIKWLKDKFPNVYPEYFDALANIQDMTSENLHEKEGSWEPWQRNDFYYLLETVKAVLEEIYVKPEERKLMLGRITSLKSKATLTQRPKK</sequence>
<organism evidence="1 2">
    <name type="scientific">candidate division WWE3 bacterium GW2011_GWF1_42_14</name>
    <dbReference type="NCBI Taxonomy" id="1619138"/>
    <lineage>
        <taxon>Bacteria</taxon>
        <taxon>Katanobacteria</taxon>
    </lineage>
</organism>
<comment type="caution">
    <text evidence="1">The sequence shown here is derived from an EMBL/GenBank/DDBJ whole genome shotgun (WGS) entry which is preliminary data.</text>
</comment>
<protein>
    <recommendedName>
        <fullName evidence="3">DUF4145 domain-containing protein</fullName>
    </recommendedName>
</protein>
<evidence type="ECO:0000313" key="2">
    <source>
        <dbReference type="Proteomes" id="UP000033847"/>
    </source>
</evidence>
<proteinExistence type="predicted"/>
<evidence type="ECO:0008006" key="3">
    <source>
        <dbReference type="Google" id="ProtNLM"/>
    </source>
</evidence>
<dbReference type="AlphaFoldDB" id="A0A0G0YMB9"/>
<evidence type="ECO:0000313" key="1">
    <source>
        <dbReference type="EMBL" id="KKS37830.1"/>
    </source>
</evidence>
<reference evidence="1 2" key="1">
    <citation type="journal article" date="2015" name="Nature">
        <title>rRNA introns, odd ribosomes, and small enigmatic genomes across a large radiation of phyla.</title>
        <authorList>
            <person name="Brown C.T."/>
            <person name="Hug L.A."/>
            <person name="Thomas B.C."/>
            <person name="Sharon I."/>
            <person name="Castelle C.J."/>
            <person name="Singh A."/>
            <person name="Wilkins M.J."/>
            <person name="Williams K.H."/>
            <person name="Banfield J.F."/>
        </authorList>
    </citation>
    <scope>NUCLEOTIDE SEQUENCE [LARGE SCALE GENOMIC DNA]</scope>
</reference>
<accession>A0A0G0YMB9</accession>
<dbReference type="EMBL" id="LCCU01000011">
    <property type="protein sequence ID" value="KKS37830.1"/>
    <property type="molecule type" value="Genomic_DNA"/>
</dbReference>
<dbReference type="Proteomes" id="UP000033847">
    <property type="component" value="Unassembled WGS sequence"/>
</dbReference>